<gene>
    <name evidence="4" type="ORF">DWZ50_08855</name>
</gene>
<organism evidence="4 5">
    <name type="scientific">Mediterraneibacter gnavus</name>
    <name type="common">Ruminococcus gnavus</name>
    <dbReference type="NCBI Taxonomy" id="33038"/>
    <lineage>
        <taxon>Bacteria</taxon>
        <taxon>Bacillati</taxon>
        <taxon>Bacillota</taxon>
        <taxon>Clostridia</taxon>
        <taxon>Lachnospirales</taxon>
        <taxon>Lachnospiraceae</taxon>
        <taxon>Mediterraneibacter</taxon>
    </lineage>
</organism>
<reference evidence="4 5" key="1">
    <citation type="submission" date="2018-08" db="EMBL/GenBank/DDBJ databases">
        <title>A genome reference for cultivated species of the human gut microbiota.</title>
        <authorList>
            <person name="Zou Y."/>
            <person name="Xue W."/>
            <person name="Luo G."/>
        </authorList>
    </citation>
    <scope>NUCLEOTIDE SEQUENCE [LARGE SCALE GENOMIC DNA]</scope>
    <source>
        <strain evidence="4 5">AF33-12</strain>
    </source>
</reference>
<keyword evidence="2 4" id="KW-0436">Ligase</keyword>
<evidence type="ECO:0000259" key="3">
    <source>
        <dbReference type="Pfam" id="PF00501"/>
    </source>
</evidence>
<evidence type="ECO:0000256" key="1">
    <source>
        <dbReference type="ARBA" id="ARBA00006432"/>
    </source>
</evidence>
<comment type="caution">
    <text evidence="4">The sequence shown here is derived from an EMBL/GenBank/DDBJ whole genome shotgun (WGS) entry which is preliminary data.</text>
</comment>
<evidence type="ECO:0000313" key="4">
    <source>
        <dbReference type="EMBL" id="RHM76092.1"/>
    </source>
</evidence>
<dbReference type="SUPFAM" id="SSF56801">
    <property type="entry name" value="Acetyl-CoA synthetase-like"/>
    <property type="match status" value="1"/>
</dbReference>
<dbReference type="InterPro" id="IPR020845">
    <property type="entry name" value="AMP-binding_CS"/>
</dbReference>
<dbReference type="PANTHER" id="PTHR43201">
    <property type="entry name" value="ACYL-COA SYNTHETASE"/>
    <property type="match status" value="1"/>
</dbReference>
<dbReference type="Gene3D" id="3.40.50.12780">
    <property type="entry name" value="N-terminal domain of ligase-like"/>
    <property type="match status" value="1"/>
</dbReference>
<dbReference type="InterPro" id="IPR042099">
    <property type="entry name" value="ANL_N_sf"/>
</dbReference>
<dbReference type="GO" id="GO:0031956">
    <property type="term" value="F:medium-chain fatty acid-CoA ligase activity"/>
    <property type="evidence" value="ECO:0007669"/>
    <property type="project" value="TreeGrafter"/>
</dbReference>
<evidence type="ECO:0000256" key="2">
    <source>
        <dbReference type="ARBA" id="ARBA00022598"/>
    </source>
</evidence>
<protein>
    <submittedName>
        <fullName evidence="4">Long-chain fatty acid--CoA ligase</fullName>
    </submittedName>
</protein>
<accession>A0A415S9P8</accession>
<dbReference type="InterPro" id="IPR000873">
    <property type="entry name" value="AMP-dep_synth/lig_dom"/>
</dbReference>
<dbReference type="Pfam" id="PF00501">
    <property type="entry name" value="AMP-binding"/>
    <property type="match status" value="1"/>
</dbReference>
<dbReference type="GO" id="GO:0006631">
    <property type="term" value="P:fatty acid metabolic process"/>
    <property type="evidence" value="ECO:0007669"/>
    <property type="project" value="TreeGrafter"/>
</dbReference>
<dbReference type="PANTHER" id="PTHR43201:SF5">
    <property type="entry name" value="MEDIUM-CHAIN ACYL-COA LIGASE ACSF2, MITOCHONDRIAL"/>
    <property type="match status" value="1"/>
</dbReference>
<dbReference type="Proteomes" id="UP000285610">
    <property type="component" value="Unassembled WGS sequence"/>
</dbReference>
<name>A0A415S9P8_MEDGN</name>
<comment type="similarity">
    <text evidence="1">Belongs to the ATP-dependent AMP-binding enzyme family.</text>
</comment>
<dbReference type="RefSeq" id="WP_118444597.1">
    <property type="nucleotide sequence ID" value="NZ_JBCPGC010000040.1"/>
</dbReference>
<dbReference type="AlphaFoldDB" id="A0A415S9P8"/>
<dbReference type="EMBL" id="QRQE01000019">
    <property type="protein sequence ID" value="RHM76092.1"/>
    <property type="molecule type" value="Genomic_DNA"/>
</dbReference>
<proteinExistence type="inferred from homology"/>
<evidence type="ECO:0000313" key="5">
    <source>
        <dbReference type="Proteomes" id="UP000285610"/>
    </source>
</evidence>
<feature type="domain" description="AMP-dependent synthetase/ligase" evidence="3">
    <location>
        <begin position="8"/>
        <end position="325"/>
    </location>
</feature>
<dbReference type="PROSITE" id="PS00455">
    <property type="entry name" value="AMP_BINDING"/>
    <property type="match status" value="1"/>
</dbReference>
<sequence>MLLYEYLEMACNQHGNKYAIQCDNSRITYDVLKKEVDFLFSYLREQGIESGVNVGVILHNSIDYVKILIALSRNNNKVFLLNPNVSQDELIEMKKKGKIQIFIIESYLEKLLIPLECPYIVRKNLINKKVTRTWGTLEQNSQEGFCFVQCSSGTTGVSKMAQRTIENLNEDSNNIISTLNYQYDDVIYCPVPLYHGYGLTMGLIASLHAASLLITDRWFIVKNSAEKLRNASIIIGVPEIFERMAESSNFIEADTFLHAKWIISSSNKLSKETALNFYKKYKRWINQMYGMMEVSTISVNLFPDVNNYWSVGRIINGLEFRVKNNVLYVKGKTVSEAYLVDGGEKNITDADGWFKTNDIVQFSNNLLFLVDRYKE</sequence>